<gene>
    <name evidence="1" type="ORF">K503DRAFT_435382</name>
</gene>
<name>A0A1B7MPN3_9AGAM</name>
<evidence type="ECO:0000313" key="2">
    <source>
        <dbReference type="Proteomes" id="UP000092154"/>
    </source>
</evidence>
<reference evidence="1 2" key="1">
    <citation type="submission" date="2016-06" db="EMBL/GenBank/DDBJ databases">
        <title>Comparative genomics of the ectomycorrhizal sister species Rhizopogon vinicolor and Rhizopogon vesiculosus (Basidiomycota: Boletales) reveals a divergence of the mating type B locus.</title>
        <authorList>
            <consortium name="DOE Joint Genome Institute"/>
            <person name="Mujic A.B."/>
            <person name="Kuo A."/>
            <person name="Tritt A."/>
            <person name="Lipzen A."/>
            <person name="Chen C."/>
            <person name="Johnson J."/>
            <person name="Sharma A."/>
            <person name="Barry K."/>
            <person name="Grigoriev I.V."/>
            <person name="Spatafora J.W."/>
        </authorList>
    </citation>
    <scope>NUCLEOTIDE SEQUENCE [LARGE SCALE GENOMIC DNA]</scope>
    <source>
        <strain evidence="1 2">AM-OR11-026</strain>
    </source>
</reference>
<sequence>MPSNNKGNTSFISLDARAGTAFAAARTENTKLVEDANSYADSVQTALVRMREQREANRCDLLAQVKVDEEKIQALCAAYSSLLDGVVHQRAQTIHTTKVMVQESEIEMRKSRKRLMEKTKARLDDARERQKLTMDATALVKHYKALILTL</sequence>
<accession>A0A1B7MPN3</accession>
<dbReference type="Proteomes" id="UP000092154">
    <property type="component" value="Unassembled WGS sequence"/>
</dbReference>
<keyword evidence="2" id="KW-1185">Reference proteome</keyword>
<dbReference type="AlphaFoldDB" id="A0A1B7MPN3"/>
<dbReference type="OrthoDB" id="3264586at2759"/>
<dbReference type="InParanoid" id="A0A1B7MPN3"/>
<protein>
    <submittedName>
        <fullName evidence="1">Uncharacterized protein</fullName>
    </submittedName>
</protein>
<organism evidence="1 2">
    <name type="scientific">Rhizopogon vinicolor AM-OR11-026</name>
    <dbReference type="NCBI Taxonomy" id="1314800"/>
    <lineage>
        <taxon>Eukaryota</taxon>
        <taxon>Fungi</taxon>
        <taxon>Dikarya</taxon>
        <taxon>Basidiomycota</taxon>
        <taxon>Agaricomycotina</taxon>
        <taxon>Agaricomycetes</taxon>
        <taxon>Agaricomycetidae</taxon>
        <taxon>Boletales</taxon>
        <taxon>Suillineae</taxon>
        <taxon>Rhizopogonaceae</taxon>
        <taxon>Rhizopogon</taxon>
    </lineage>
</organism>
<proteinExistence type="predicted"/>
<evidence type="ECO:0000313" key="1">
    <source>
        <dbReference type="EMBL" id="OAX34546.1"/>
    </source>
</evidence>
<dbReference type="EMBL" id="KV448598">
    <property type="protein sequence ID" value="OAX34546.1"/>
    <property type="molecule type" value="Genomic_DNA"/>
</dbReference>